<dbReference type="GO" id="GO:0006412">
    <property type="term" value="P:translation"/>
    <property type="evidence" value="ECO:0007669"/>
    <property type="project" value="InterPro"/>
</dbReference>
<keyword evidence="6" id="KW-1185">Reference proteome</keyword>
<dbReference type="PANTHER" id="PTHR21349">
    <property type="entry name" value="50S RIBOSOMAL PROTEIN L21"/>
    <property type="match status" value="1"/>
</dbReference>
<evidence type="ECO:0000256" key="5">
    <source>
        <dbReference type="ARBA" id="ARBA00023274"/>
    </source>
</evidence>
<organism evidence="6 7">
    <name type="scientific">Abrus precatorius</name>
    <name type="common">Indian licorice</name>
    <name type="synonym">Glycine abrus</name>
    <dbReference type="NCBI Taxonomy" id="3816"/>
    <lineage>
        <taxon>Eukaryota</taxon>
        <taxon>Viridiplantae</taxon>
        <taxon>Streptophyta</taxon>
        <taxon>Embryophyta</taxon>
        <taxon>Tracheophyta</taxon>
        <taxon>Spermatophyta</taxon>
        <taxon>Magnoliopsida</taxon>
        <taxon>eudicotyledons</taxon>
        <taxon>Gunneridae</taxon>
        <taxon>Pentapetalae</taxon>
        <taxon>rosids</taxon>
        <taxon>fabids</taxon>
        <taxon>Fabales</taxon>
        <taxon>Fabaceae</taxon>
        <taxon>Papilionoideae</taxon>
        <taxon>50 kb inversion clade</taxon>
        <taxon>NPAAA clade</taxon>
        <taxon>indigoferoid/millettioid clade</taxon>
        <taxon>Abreae</taxon>
        <taxon>Abrus</taxon>
    </lineage>
</organism>
<dbReference type="NCBIfam" id="TIGR00061">
    <property type="entry name" value="L21"/>
    <property type="match status" value="1"/>
</dbReference>
<evidence type="ECO:0000313" key="7">
    <source>
        <dbReference type="RefSeq" id="XP_027365161.1"/>
    </source>
</evidence>
<dbReference type="GO" id="GO:0005737">
    <property type="term" value="C:cytoplasm"/>
    <property type="evidence" value="ECO:0007669"/>
    <property type="project" value="UniProtKB-ARBA"/>
</dbReference>
<evidence type="ECO:0000313" key="8">
    <source>
        <dbReference type="RefSeq" id="XP_027365162.1"/>
    </source>
</evidence>
<dbReference type="Proteomes" id="UP000694853">
    <property type="component" value="Unplaced"/>
</dbReference>
<dbReference type="InterPro" id="IPR036164">
    <property type="entry name" value="bL21-like_sf"/>
</dbReference>
<dbReference type="HAMAP" id="MF_01363">
    <property type="entry name" value="Ribosomal_bL21"/>
    <property type="match status" value="1"/>
</dbReference>
<dbReference type="GO" id="GO:0019843">
    <property type="term" value="F:rRNA binding"/>
    <property type="evidence" value="ECO:0007669"/>
    <property type="project" value="UniProtKB-KW"/>
</dbReference>
<dbReference type="PANTHER" id="PTHR21349:SF8">
    <property type="entry name" value="LARGE RIBOSOMAL SUBUNIT PROTEIN BL21C"/>
    <property type="match status" value="1"/>
</dbReference>
<dbReference type="InterPro" id="IPR028909">
    <property type="entry name" value="bL21-like"/>
</dbReference>
<keyword evidence="3" id="KW-0694">RNA-binding</keyword>
<evidence type="ECO:0000313" key="6">
    <source>
        <dbReference type="Proteomes" id="UP000694853"/>
    </source>
</evidence>
<sequence length="221" mass="24444">MASATATTVSTLSANFATHCSISHNPKPLFSQSFNLTRFPSHSYNLNFSTRLPLLPLPKSTESTLAETEPVQSEPGLGLGLGEPEPAQIVQASPSQSPSWEPGLFAVVMIGSRQYIVHPGRWIVVQRLKGAKVNDKIALHKVLLVGTDTSCYIGQPIVTNAVVYATVEEQGLDPKVIVFKYKKKKHYRRTIGHRQPNTRIRINSIMGYENYPKVTMEDLES</sequence>
<protein>
    <submittedName>
        <fullName evidence="7 8">50S ribosomal protein L21, chloroplastic</fullName>
    </submittedName>
</protein>
<evidence type="ECO:0000256" key="2">
    <source>
        <dbReference type="ARBA" id="ARBA00022730"/>
    </source>
</evidence>
<evidence type="ECO:0000256" key="3">
    <source>
        <dbReference type="ARBA" id="ARBA00022884"/>
    </source>
</evidence>
<dbReference type="RefSeq" id="XP_027365162.1">
    <property type="nucleotide sequence ID" value="XM_027509361.1"/>
</dbReference>
<dbReference type="AlphaFoldDB" id="A0A8B8M8Z4"/>
<dbReference type="OrthoDB" id="5994at2759"/>
<gene>
    <name evidence="7 8" type="primary">LOC113872094</name>
</gene>
<dbReference type="GO" id="GO:1990904">
    <property type="term" value="C:ribonucleoprotein complex"/>
    <property type="evidence" value="ECO:0007669"/>
    <property type="project" value="UniProtKB-KW"/>
</dbReference>
<proteinExistence type="inferred from homology"/>
<keyword evidence="2" id="KW-0699">rRNA-binding</keyword>
<reference evidence="7 8" key="2">
    <citation type="submission" date="2025-04" db="UniProtKB">
        <authorList>
            <consortium name="RefSeq"/>
        </authorList>
    </citation>
    <scope>IDENTIFICATION</scope>
    <source>
        <tissue evidence="7 8">Young leaves</tissue>
    </source>
</reference>
<evidence type="ECO:0000256" key="1">
    <source>
        <dbReference type="ARBA" id="ARBA00008563"/>
    </source>
</evidence>
<dbReference type="GeneID" id="113872094"/>
<keyword evidence="5" id="KW-0687">Ribonucleoprotein</keyword>
<dbReference type="GO" id="GO:0003735">
    <property type="term" value="F:structural constituent of ribosome"/>
    <property type="evidence" value="ECO:0007669"/>
    <property type="project" value="InterPro"/>
</dbReference>
<dbReference type="PROSITE" id="PS01169">
    <property type="entry name" value="RIBOSOMAL_L21"/>
    <property type="match status" value="1"/>
</dbReference>
<dbReference type="GO" id="GO:0005840">
    <property type="term" value="C:ribosome"/>
    <property type="evidence" value="ECO:0007669"/>
    <property type="project" value="UniProtKB-KW"/>
</dbReference>
<dbReference type="SUPFAM" id="SSF141091">
    <property type="entry name" value="L21p-like"/>
    <property type="match status" value="1"/>
</dbReference>
<dbReference type="KEGG" id="aprc:113872094"/>
<keyword evidence="4 7" id="KW-0689">Ribosomal protein</keyword>
<dbReference type="InterPro" id="IPR001787">
    <property type="entry name" value="Ribosomal_bL21"/>
</dbReference>
<dbReference type="Pfam" id="PF00829">
    <property type="entry name" value="Ribosomal_L21p"/>
    <property type="match status" value="1"/>
</dbReference>
<accession>A0A8B8M8Z4</accession>
<name>A0A8B8M8Z4_ABRPR</name>
<evidence type="ECO:0000256" key="4">
    <source>
        <dbReference type="ARBA" id="ARBA00022980"/>
    </source>
</evidence>
<comment type="similarity">
    <text evidence="1">Belongs to the bacterial ribosomal protein bL21 family.</text>
</comment>
<reference evidence="6" key="1">
    <citation type="journal article" date="2019" name="Toxins">
        <title>Detection of Abrin-Like and Prepropulchellin-Like Toxin Genes and Transcripts Using Whole Genome Sequencing and Full-Length Transcript Sequencing of Abrus precatorius.</title>
        <authorList>
            <person name="Hovde B.T."/>
            <person name="Daligault H.E."/>
            <person name="Hanschen E.R."/>
            <person name="Kunde Y.A."/>
            <person name="Johnson M.B."/>
            <person name="Starkenburg S.R."/>
            <person name="Johnson S.L."/>
        </authorList>
    </citation>
    <scope>NUCLEOTIDE SEQUENCE [LARGE SCALE GENOMIC DNA]</scope>
</reference>
<dbReference type="RefSeq" id="XP_027365161.1">
    <property type="nucleotide sequence ID" value="XM_027509360.1"/>
</dbReference>
<dbReference type="InterPro" id="IPR018258">
    <property type="entry name" value="Ribosomal_bL21_CS"/>
</dbReference>